<evidence type="ECO:0000256" key="2">
    <source>
        <dbReference type="ARBA" id="ARBA00022598"/>
    </source>
</evidence>
<dbReference type="NCBIfam" id="TIGR02432">
    <property type="entry name" value="lysidine_TilS_N"/>
    <property type="match status" value="1"/>
</dbReference>
<dbReference type="InterPro" id="IPR014729">
    <property type="entry name" value="Rossmann-like_a/b/a_fold"/>
</dbReference>
<dbReference type="PANTHER" id="PTHR43033">
    <property type="entry name" value="TRNA(ILE)-LYSIDINE SYNTHASE-RELATED"/>
    <property type="match status" value="1"/>
</dbReference>
<evidence type="ECO:0000256" key="6">
    <source>
        <dbReference type="ARBA" id="ARBA00048539"/>
    </source>
</evidence>
<accession>A0ABS0AI94</accession>
<dbReference type="CDD" id="cd01992">
    <property type="entry name" value="TilS_N"/>
    <property type="match status" value="1"/>
</dbReference>
<dbReference type="Pfam" id="PF01171">
    <property type="entry name" value="ATP_bind_3"/>
    <property type="match status" value="1"/>
</dbReference>
<feature type="domain" description="tRNA(Ile)-lysidine/2-thiocytidine synthase N-terminal" evidence="7">
    <location>
        <begin position="35"/>
        <end position="165"/>
    </location>
</feature>
<evidence type="ECO:0000256" key="3">
    <source>
        <dbReference type="ARBA" id="ARBA00022694"/>
    </source>
</evidence>
<keyword evidence="2" id="KW-0436">Ligase</keyword>
<keyword evidence="3" id="KW-0819">tRNA processing</keyword>
<name>A0ABS0AI94_9GAMM</name>
<evidence type="ECO:0000256" key="5">
    <source>
        <dbReference type="ARBA" id="ARBA00022840"/>
    </source>
</evidence>
<dbReference type="InterPro" id="IPR011063">
    <property type="entry name" value="TilS/TtcA_N"/>
</dbReference>
<keyword evidence="5" id="KW-0067">ATP-binding</keyword>
<organism evidence="8 9">
    <name type="scientific">Alloalcanivorax venustensis ISO4</name>
    <dbReference type="NCBI Taxonomy" id="1177184"/>
    <lineage>
        <taxon>Bacteria</taxon>
        <taxon>Pseudomonadati</taxon>
        <taxon>Pseudomonadota</taxon>
        <taxon>Gammaproteobacteria</taxon>
        <taxon>Oceanospirillales</taxon>
        <taxon>Alcanivoracaceae</taxon>
        <taxon>Alloalcanivorax</taxon>
    </lineage>
</organism>
<gene>
    <name evidence="8" type="ORF">ISO4_02465</name>
</gene>
<comment type="caution">
    <text evidence="8">The sequence shown here is derived from an EMBL/GenBank/DDBJ whole genome shotgun (WGS) entry which is preliminary data.</text>
</comment>
<reference evidence="8 9" key="1">
    <citation type="submission" date="2012-09" db="EMBL/GenBank/DDBJ databases">
        <title>Genome Sequence of alkane-degrading Bacterium Alcanivorax venustensis ISO4.</title>
        <authorList>
            <person name="Lai Q."/>
            <person name="Shao Z."/>
        </authorList>
    </citation>
    <scope>NUCLEOTIDE SEQUENCE [LARGE SCALE GENOMIC DNA]</scope>
    <source>
        <strain evidence="8 9">ISO4</strain>
    </source>
</reference>
<dbReference type="Proteomes" id="UP000644441">
    <property type="component" value="Unassembled WGS sequence"/>
</dbReference>
<dbReference type="SUPFAM" id="SSF52402">
    <property type="entry name" value="Adenine nucleotide alpha hydrolases-like"/>
    <property type="match status" value="1"/>
</dbReference>
<dbReference type="InterPro" id="IPR012795">
    <property type="entry name" value="tRNA_Ile_lys_synt_N"/>
</dbReference>
<comment type="catalytic activity">
    <reaction evidence="6">
        <text>cytidine(34) in tRNA(Ile2) + L-lysine + ATP = lysidine(34) in tRNA(Ile2) + AMP + diphosphate + H(+)</text>
        <dbReference type="Rhea" id="RHEA:43744"/>
        <dbReference type="Rhea" id="RHEA-COMP:10625"/>
        <dbReference type="Rhea" id="RHEA-COMP:10670"/>
        <dbReference type="ChEBI" id="CHEBI:15378"/>
        <dbReference type="ChEBI" id="CHEBI:30616"/>
        <dbReference type="ChEBI" id="CHEBI:32551"/>
        <dbReference type="ChEBI" id="CHEBI:33019"/>
        <dbReference type="ChEBI" id="CHEBI:82748"/>
        <dbReference type="ChEBI" id="CHEBI:83665"/>
        <dbReference type="ChEBI" id="CHEBI:456215"/>
        <dbReference type="EC" id="6.3.4.19"/>
    </reaction>
</comment>
<evidence type="ECO:0000256" key="1">
    <source>
        <dbReference type="ARBA" id="ARBA00013267"/>
    </source>
</evidence>
<sequence>MPAARAMPPVDPDVSADLATTVRSLARRAPAGPLWLAFSGGLDSTVLLHLLVQAGLGPRLSVVHVDHGLHPDSERWAAHCEAVVSALALPFFRESVNVAGRAGLEANARAARYQALCRLAGDATLITAHHRDDQAETLLLRLLRGAGATGLAAISEHSRRGSTRLSPACGGRCSASPARRCAGWRSRAAGRGSRTPATGRCTSTAITCAPRFCRACACAG</sequence>
<dbReference type="EC" id="6.3.4.19" evidence="1"/>
<evidence type="ECO:0000313" key="9">
    <source>
        <dbReference type="Proteomes" id="UP000644441"/>
    </source>
</evidence>
<protein>
    <recommendedName>
        <fullName evidence="1">tRNA(Ile)-lysidine synthetase</fullName>
        <ecNumber evidence="1">6.3.4.19</ecNumber>
    </recommendedName>
</protein>
<evidence type="ECO:0000256" key="4">
    <source>
        <dbReference type="ARBA" id="ARBA00022741"/>
    </source>
</evidence>
<dbReference type="PANTHER" id="PTHR43033:SF1">
    <property type="entry name" value="TRNA(ILE)-LYSIDINE SYNTHASE-RELATED"/>
    <property type="match status" value="1"/>
</dbReference>
<evidence type="ECO:0000313" key="8">
    <source>
        <dbReference type="EMBL" id="MBF5053863.1"/>
    </source>
</evidence>
<feature type="non-terminal residue" evidence="8">
    <location>
        <position position="220"/>
    </location>
</feature>
<keyword evidence="4" id="KW-0547">Nucleotide-binding</keyword>
<evidence type="ECO:0000259" key="7">
    <source>
        <dbReference type="Pfam" id="PF01171"/>
    </source>
</evidence>
<keyword evidence="9" id="KW-1185">Reference proteome</keyword>
<proteinExistence type="predicted"/>
<dbReference type="Gene3D" id="3.40.50.620">
    <property type="entry name" value="HUPs"/>
    <property type="match status" value="1"/>
</dbReference>
<dbReference type="EMBL" id="ARXR01000024">
    <property type="protein sequence ID" value="MBF5053863.1"/>
    <property type="molecule type" value="Genomic_DNA"/>
</dbReference>
<dbReference type="InterPro" id="IPR012094">
    <property type="entry name" value="tRNA_Ile_lys_synt"/>
</dbReference>